<evidence type="ECO:0000256" key="6">
    <source>
        <dbReference type="SAM" id="Phobius"/>
    </source>
</evidence>
<evidence type="ECO:0000256" key="2">
    <source>
        <dbReference type="ARBA" id="ARBA00022448"/>
    </source>
</evidence>
<evidence type="ECO:0000313" key="9">
    <source>
        <dbReference type="Proteomes" id="UP001413721"/>
    </source>
</evidence>
<comment type="subcellular location">
    <subcellularLocation>
        <location evidence="1">Membrane</location>
        <topology evidence="1">Multi-pass membrane protein</topology>
    </subcellularLocation>
</comment>
<name>A0ABU9YP79_9PROT</name>
<dbReference type="Pfam" id="PF07690">
    <property type="entry name" value="MFS_1"/>
    <property type="match status" value="1"/>
</dbReference>
<keyword evidence="3 6" id="KW-0812">Transmembrane</keyword>
<dbReference type="Proteomes" id="UP001413721">
    <property type="component" value="Unassembled WGS sequence"/>
</dbReference>
<gene>
    <name evidence="8" type="ORF">WG926_20115</name>
</gene>
<comment type="caution">
    <text evidence="8">The sequence shown here is derived from an EMBL/GenBank/DDBJ whole genome shotgun (WGS) entry which is preliminary data.</text>
</comment>
<evidence type="ECO:0000313" key="8">
    <source>
        <dbReference type="EMBL" id="MEN2990630.1"/>
    </source>
</evidence>
<organism evidence="8 9">
    <name type="scientific">Tistrella arctica</name>
    <dbReference type="NCBI Taxonomy" id="3133430"/>
    <lineage>
        <taxon>Bacteria</taxon>
        <taxon>Pseudomonadati</taxon>
        <taxon>Pseudomonadota</taxon>
        <taxon>Alphaproteobacteria</taxon>
        <taxon>Geminicoccales</taxon>
        <taxon>Geminicoccaceae</taxon>
        <taxon>Tistrella</taxon>
    </lineage>
</organism>
<protein>
    <submittedName>
        <fullName evidence="8">MFS transporter</fullName>
    </submittedName>
</protein>
<keyword evidence="4 6" id="KW-1133">Transmembrane helix</keyword>
<feature type="transmembrane region" description="Helical" evidence="6">
    <location>
        <begin position="50"/>
        <end position="69"/>
    </location>
</feature>
<dbReference type="Gene3D" id="1.20.1720.10">
    <property type="entry name" value="Multidrug resistance protein D"/>
    <property type="match status" value="1"/>
</dbReference>
<evidence type="ECO:0000256" key="1">
    <source>
        <dbReference type="ARBA" id="ARBA00004141"/>
    </source>
</evidence>
<dbReference type="SUPFAM" id="SSF103473">
    <property type="entry name" value="MFS general substrate transporter"/>
    <property type="match status" value="1"/>
</dbReference>
<evidence type="ECO:0000259" key="7">
    <source>
        <dbReference type="PROSITE" id="PS50850"/>
    </source>
</evidence>
<dbReference type="EMBL" id="JBBKTW010000007">
    <property type="protein sequence ID" value="MEN2990630.1"/>
    <property type="molecule type" value="Genomic_DNA"/>
</dbReference>
<feature type="transmembrane region" description="Helical" evidence="6">
    <location>
        <begin position="271"/>
        <end position="292"/>
    </location>
</feature>
<feature type="transmembrane region" description="Helical" evidence="6">
    <location>
        <begin position="333"/>
        <end position="356"/>
    </location>
</feature>
<feature type="transmembrane region" description="Helical" evidence="6">
    <location>
        <begin position="368"/>
        <end position="388"/>
    </location>
</feature>
<feature type="transmembrane region" description="Helical" evidence="6">
    <location>
        <begin position="105"/>
        <end position="127"/>
    </location>
</feature>
<feature type="transmembrane region" description="Helical" evidence="6">
    <location>
        <begin position="139"/>
        <end position="162"/>
    </location>
</feature>
<sequence length="423" mass="44004">MRAHTPPWRLSLTTTVLLLSPFDLLASLAMDMYLPVVPVMAQVLNTDAGTVQLTLTVYLVLLGAAQLVFGPLSDRYGRRPVLLTGAVLYAGASFGLAFADTGDLFLALRVPQALGAAACLVAVFATVRDIQADRPDGAMLYGLLGALLAAVPAVGPVLGAVVDHLWGWRAIFTGLGGAMLLAAAAAWRFWPETRIRVTPRPIAPCPIASCPIPPCPIPPCPRGRAIRNALAPLSGHRFWTGTLGYAAGMGCFFVFLSTAPGLMIGRQGLSPITFSLLFGTVAVVMMITARLIGPRVRHWGAIGCLRIAMACIIAASLLLTIGELAAPHAVTALLLPMWLAGIGIAITATVAPGIALHGFDHMAGTATALYFCVGGVVLGGVGTAMIGLSAAGTAWPIIGYGITLPATVWCLTGRLSRRPQHPA</sequence>
<dbReference type="InterPro" id="IPR020846">
    <property type="entry name" value="MFS_dom"/>
</dbReference>
<proteinExistence type="predicted"/>
<dbReference type="PRINTS" id="PR01036">
    <property type="entry name" value="TCRTETB"/>
</dbReference>
<dbReference type="InterPro" id="IPR036259">
    <property type="entry name" value="MFS_trans_sf"/>
</dbReference>
<keyword evidence="9" id="KW-1185">Reference proteome</keyword>
<dbReference type="InterPro" id="IPR011701">
    <property type="entry name" value="MFS"/>
</dbReference>
<feature type="transmembrane region" description="Helical" evidence="6">
    <location>
        <begin position="168"/>
        <end position="190"/>
    </location>
</feature>
<keyword evidence="5 6" id="KW-0472">Membrane</keyword>
<feature type="domain" description="Major facilitator superfamily (MFS) profile" evidence="7">
    <location>
        <begin position="15"/>
        <end position="423"/>
    </location>
</feature>
<accession>A0ABU9YP79</accession>
<dbReference type="PROSITE" id="PS50850">
    <property type="entry name" value="MFS"/>
    <property type="match status" value="1"/>
</dbReference>
<feature type="transmembrane region" description="Helical" evidence="6">
    <location>
        <begin position="81"/>
        <end position="99"/>
    </location>
</feature>
<evidence type="ECO:0000256" key="3">
    <source>
        <dbReference type="ARBA" id="ARBA00022692"/>
    </source>
</evidence>
<reference evidence="8 9" key="1">
    <citation type="submission" date="2024-03" db="EMBL/GenBank/DDBJ databases">
        <title>High-quality draft genome sequencing of Tistrella sp. BH-R2-4.</title>
        <authorList>
            <person name="Dong C."/>
        </authorList>
    </citation>
    <scope>NUCLEOTIDE SEQUENCE [LARGE SCALE GENOMIC DNA]</scope>
    <source>
        <strain evidence="8 9">BH-R2-4</strain>
    </source>
</reference>
<evidence type="ECO:0000256" key="4">
    <source>
        <dbReference type="ARBA" id="ARBA00022989"/>
    </source>
</evidence>
<dbReference type="RefSeq" id="WP_345938128.1">
    <property type="nucleotide sequence ID" value="NZ_JBBKTW010000007.1"/>
</dbReference>
<feature type="transmembrane region" description="Helical" evidence="6">
    <location>
        <begin position="243"/>
        <end position="265"/>
    </location>
</feature>
<evidence type="ECO:0000256" key="5">
    <source>
        <dbReference type="ARBA" id="ARBA00023136"/>
    </source>
</evidence>
<feature type="transmembrane region" description="Helical" evidence="6">
    <location>
        <begin position="394"/>
        <end position="412"/>
    </location>
</feature>
<keyword evidence="2" id="KW-0813">Transport</keyword>
<dbReference type="PANTHER" id="PTHR42718:SF9">
    <property type="entry name" value="MAJOR FACILITATOR SUPERFAMILY MULTIDRUG TRANSPORTER MFSC"/>
    <property type="match status" value="1"/>
</dbReference>
<feature type="transmembrane region" description="Helical" evidence="6">
    <location>
        <begin position="299"/>
        <end position="321"/>
    </location>
</feature>
<dbReference type="PANTHER" id="PTHR42718">
    <property type="entry name" value="MAJOR FACILITATOR SUPERFAMILY MULTIDRUG TRANSPORTER MFSC"/>
    <property type="match status" value="1"/>
</dbReference>